<organism evidence="2 3">
    <name type="scientific">Prorocentrum cordatum</name>
    <dbReference type="NCBI Taxonomy" id="2364126"/>
    <lineage>
        <taxon>Eukaryota</taxon>
        <taxon>Sar</taxon>
        <taxon>Alveolata</taxon>
        <taxon>Dinophyceae</taxon>
        <taxon>Prorocentrales</taxon>
        <taxon>Prorocentraceae</taxon>
        <taxon>Prorocentrum</taxon>
    </lineage>
</organism>
<feature type="region of interest" description="Disordered" evidence="1">
    <location>
        <begin position="41"/>
        <end position="99"/>
    </location>
</feature>
<comment type="caution">
    <text evidence="2">The sequence shown here is derived from an EMBL/GenBank/DDBJ whole genome shotgun (WGS) entry which is preliminary data.</text>
</comment>
<name>A0ABN9YAY6_9DINO</name>
<feature type="compositionally biased region" description="Low complexity" evidence="1">
    <location>
        <begin position="56"/>
        <end position="67"/>
    </location>
</feature>
<protein>
    <submittedName>
        <fullName evidence="2">Uncharacterized protein</fullName>
    </submittedName>
</protein>
<feature type="non-terminal residue" evidence="2">
    <location>
        <position position="1"/>
    </location>
</feature>
<feature type="compositionally biased region" description="Basic and acidic residues" evidence="1">
    <location>
        <begin position="41"/>
        <end position="53"/>
    </location>
</feature>
<feature type="non-terminal residue" evidence="2">
    <location>
        <position position="196"/>
    </location>
</feature>
<sequence length="196" mass="22237">CTDVKGATWEPDECLPACMDTLRINAKKEWIRKRREQEIAMAERARAKKRADDEAAAAQKRAGAQGQPPLKRLRSEDEESKKAPASRRSTKRDGNPLHQDVFLSECGHDFTAPSADKIGEIRSGWPKSAEEYPKGYGVANPPGFCTEGCDCMDDQRPQRSWETTKQWIEDPNRTSSVRKAVEEFGQQTRFVRRRGQ</sequence>
<accession>A0ABN9YAY6</accession>
<evidence type="ECO:0000313" key="2">
    <source>
        <dbReference type="EMBL" id="CAK0909795.1"/>
    </source>
</evidence>
<evidence type="ECO:0000256" key="1">
    <source>
        <dbReference type="SAM" id="MobiDB-lite"/>
    </source>
</evidence>
<dbReference type="Proteomes" id="UP001189429">
    <property type="component" value="Unassembled WGS sequence"/>
</dbReference>
<keyword evidence="3" id="KW-1185">Reference proteome</keyword>
<feature type="compositionally biased region" description="Basic and acidic residues" evidence="1">
    <location>
        <begin position="73"/>
        <end position="82"/>
    </location>
</feature>
<dbReference type="EMBL" id="CAUYUJ010022262">
    <property type="protein sequence ID" value="CAK0909795.1"/>
    <property type="molecule type" value="Genomic_DNA"/>
</dbReference>
<proteinExistence type="predicted"/>
<gene>
    <name evidence="2" type="ORF">PCOR1329_LOCUS84121</name>
</gene>
<evidence type="ECO:0000313" key="3">
    <source>
        <dbReference type="Proteomes" id="UP001189429"/>
    </source>
</evidence>
<reference evidence="2" key="1">
    <citation type="submission" date="2023-10" db="EMBL/GenBank/DDBJ databases">
        <authorList>
            <person name="Chen Y."/>
            <person name="Shah S."/>
            <person name="Dougan E. K."/>
            <person name="Thang M."/>
            <person name="Chan C."/>
        </authorList>
    </citation>
    <scope>NUCLEOTIDE SEQUENCE [LARGE SCALE GENOMIC DNA]</scope>
</reference>